<name>A0ABQ8CJ92_BRANA</name>
<dbReference type="EMBL" id="JAGKQM010000007">
    <property type="protein sequence ID" value="KAH0917154.1"/>
    <property type="molecule type" value="Genomic_DNA"/>
</dbReference>
<accession>A0ABQ8CJ92</accession>
<evidence type="ECO:0000313" key="6">
    <source>
        <dbReference type="EMBL" id="KAH0917154.1"/>
    </source>
</evidence>
<dbReference type="Pfam" id="PF05938">
    <property type="entry name" value="Self-incomp_S1"/>
    <property type="match status" value="1"/>
</dbReference>
<comment type="caution">
    <text evidence="6">The sequence shown here is derived from an EMBL/GenBank/DDBJ whole genome shotgun (WGS) entry which is preliminary data.</text>
</comment>
<evidence type="ECO:0000256" key="3">
    <source>
        <dbReference type="ARBA" id="ARBA00022471"/>
    </source>
</evidence>
<dbReference type="InterPro" id="IPR010264">
    <property type="entry name" value="Self-incomp_S1"/>
</dbReference>
<comment type="subcellular location">
    <subcellularLocation>
        <location evidence="1">Secreted</location>
    </subcellularLocation>
</comment>
<evidence type="ECO:0000256" key="4">
    <source>
        <dbReference type="ARBA" id="ARBA00022525"/>
    </source>
</evidence>
<protein>
    <submittedName>
        <fullName evidence="6">Uncharacterized protein</fullName>
    </submittedName>
</protein>
<keyword evidence="7" id="KW-1185">Reference proteome</keyword>
<reference evidence="6 7" key="1">
    <citation type="submission" date="2021-05" db="EMBL/GenBank/DDBJ databases">
        <title>Genome Assembly of Synthetic Allotetraploid Brassica napus Reveals Homoeologous Exchanges between Subgenomes.</title>
        <authorList>
            <person name="Davis J.T."/>
        </authorList>
    </citation>
    <scope>NUCLEOTIDE SEQUENCE [LARGE SCALE GENOMIC DNA]</scope>
    <source>
        <strain evidence="7">cv. Da-Ae</strain>
        <tissue evidence="6">Seedling</tissue>
    </source>
</reference>
<evidence type="ECO:0000256" key="2">
    <source>
        <dbReference type="ARBA" id="ARBA00005581"/>
    </source>
</evidence>
<keyword evidence="4" id="KW-0964">Secreted</keyword>
<comment type="similarity">
    <text evidence="2">Belongs to the plant self-incompatibility (S1) protein family.</text>
</comment>
<evidence type="ECO:0000256" key="5">
    <source>
        <dbReference type="ARBA" id="ARBA00022729"/>
    </source>
</evidence>
<sequence length="184" mass="21613">MGTPKQTVETDFNGEKQVISVLNIQPRHTTKPWAKAVRFKNAIPRHALTFWTVNLNRLPIRERLKLVGVLQTLYNLNQLTADHTLVVVCESNRGEHKDYKYIQFNEIYNFPVVERGKNRIVWKCKMTDLKNYRDVILWRAYRGAAMTRCGQIREYIADLKGVSLVKNKKPTKEFFPWGKPFYKG</sequence>
<proteinExistence type="inferred from homology"/>
<dbReference type="Proteomes" id="UP000824890">
    <property type="component" value="Unassembled WGS sequence"/>
</dbReference>
<gene>
    <name evidence="6" type="ORF">HID58_024814</name>
</gene>
<keyword evidence="5" id="KW-0732">Signal</keyword>
<evidence type="ECO:0000256" key="1">
    <source>
        <dbReference type="ARBA" id="ARBA00004613"/>
    </source>
</evidence>
<keyword evidence="3" id="KW-0713">Self-incompatibility</keyword>
<organism evidence="6 7">
    <name type="scientific">Brassica napus</name>
    <name type="common">Rape</name>
    <dbReference type="NCBI Taxonomy" id="3708"/>
    <lineage>
        <taxon>Eukaryota</taxon>
        <taxon>Viridiplantae</taxon>
        <taxon>Streptophyta</taxon>
        <taxon>Embryophyta</taxon>
        <taxon>Tracheophyta</taxon>
        <taxon>Spermatophyta</taxon>
        <taxon>Magnoliopsida</taxon>
        <taxon>eudicotyledons</taxon>
        <taxon>Gunneridae</taxon>
        <taxon>Pentapetalae</taxon>
        <taxon>rosids</taxon>
        <taxon>malvids</taxon>
        <taxon>Brassicales</taxon>
        <taxon>Brassicaceae</taxon>
        <taxon>Brassiceae</taxon>
        <taxon>Brassica</taxon>
    </lineage>
</organism>
<evidence type="ECO:0000313" key="7">
    <source>
        <dbReference type="Proteomes" id="UP000824890"/>
    </source>
</evidence>